<gene>
    <name evidence="1" type="ORF">CEXT_403591</name>
</gene>
<proteinExistence type="predicted"/>
<protein>
    <submittedName>
        <fullName evidence="1">Uncharacterized protein</fullName>
    </submittedName>
</protein>
<evidence type="ECO:0000313" key="1">
    <source>
        <dbReference type="EMBL" id="GIY20696.1"/>
    </source>
</evidence>
<dbReference type="EMBL" id="BPLR01007919">
    <property type="protein sequence ID" value="GIY20696.1"/>
    <property type="molecule type" value="Genomic_DNA"/>
</dbReference>
<name>A0AAV4RK43_CAEEX</name>
<dbReference type="Proteomes" id="UP001054945">
    <property type="component" value="Unassembled WGS sequence"/>
</dbReference>
<comment type="caution">
    <text evidence="1">The sequence shown here is derived from an EMBL/GenBank/DDBJ whole genome shotgun (WGS) entry which is preliminary data.</text>
</comment>
<dbReference type="AlphaFoldDB" id="A0AAV4RK43"/>
<accession>A0AAV4RK43</accession>
<keyword evidence="2" id="KW-1185">Reference proteome</keyword>
<reference evidence="1 2" key="1">
    <citation type="submission" date="2021-06" db="EMBL/GenBank/DDBJ databases">
        <title>Caerostris extrusa draft genome.</title>
        <authorList>
            <person name="Kono N."/>
            <person name="Arakawa K."/>
        </authorList>
    </citation>
    <scope>NUCLEOTIDE SEQUENCE [LARGE SCALE GENOMIC DNA]</scope>
</reference>
<organism evidence="1 2">
    <name type="scientific">Caerostris extrusa</name>
    <name type="common">Bark spider</name>
    <name type="synonym">Caerostris bankana</name>
    <dbReference type="NCBI Taxonomy" id="172846"/>
    <lineage>
        <taxon>Eukaryota</taxon>
        <taxon>Metazoa</taxon>
        <taxon>Ecdysozoa</taxon>
        <taxon>Arthropoda</taxon>
        <taxon>Chelicerata</taxon>
        <taxon>Arachnida</taxon>
        <taxon>Araneae</taxon>
        <taxon>Araneomorphae</taxon>
        <taxon>Entelegynae</taxon>
        <taxon>Araneoidea</taxon>
        <taxon>Araneidae</taxon>
        <taxon>Caerostris</taxon>
    </lineage>
</organism>
<sequence>MLLTAVGTTSQFLVMPTLKQLRGLLRFPDDGRFQKPLVACFFCGLCEQTDVLGVRHERMQSPNNSCCQSIREKNSLSKTDYDILFHSSH</sequence>
<evidence type="ECO:0000313" key="2">
    <source>
        <dbReference type="Proteomes" id="UP001054945"/>
    </source>
</evidence>